<gene>
    <name evidence="3" type="ORF">BGZ65_012430</name>
</gene>
<dbReference type="OrthoDB" id="2439141at2759"/>
<organism evidence="3 4">
    <name type="scientific">Modicella reniformis</name>
    <dbReference type="NCBI Taxonomy" id="1440133"/>
    <lineage>
        <taxon>Eukaryota</taxon>
        <taxon>Fungi</taxon>
        <taxon>Fungi incertae sedis</taxon>
        <taxon>Mucoromycota</taxon>
        <taxon>Mortierellomycotina</taxon>
        <taxon>Mortierellomycetes</taxon>
        <taxon>Mortierellales</taxon>
        <taxon>Mortierellaceae</taxon>
        <taxon>Modicella</taxon>
    </lineage>
</organism>
<keyword evidence="1" id="KW-0862">Zinc</keyword>
<evidence type="ECO:0000259" key="2">
    <source>
        <dbReference type="PROSITE" id="PS50157"/>
    </source>
</evidence>
<sequence>MSNEGARKKTKDDEDDKLLCYLCMKEFSTTGSLRTHKNESHDGSSKRILPLKCLCCDKFAQTRKGLKNHMRSCSEVANMTFPLSCSWCKKMETILEDIRALADHCLHCDLWPQVSAVGQEEDMRKFDKELVENTRHLASAQCAKKMFLPVEMKVAGGQKLFGFVFDTSSKLLGEGKVALVSPLKRRLEETVEDVDLELALKPHKYGRL</sequence>
<proteinExistence type="predicted"/>
<dbReference type="EMBL" id="JAAAHW010011623">
    <property type="protein sequence ID" value="KAF9918690.1"/>
    <property type="molecule type" value="Genomic_DNA"/>
</dbReference>
<keyword evidence="1" id="KW-0863">Zinc-finger</keyword>
<evidence type="ECO:0000256" key="1">
    <source>
        <dbReference type="PROSITE-ProRule" id="PRU00042"/>
    </source>
</evidence>
<accession>A0A9P6IHQ5</accession>
<reference evidence="3" key="1">
    <citation type="journal article" date="2020" name="Fungal Divers.">
        <title>Resolving the Mortierellaceae phylogeny through synthesis of multi-gene phylogenetics and phylogenomics.</title>
        <authorList>
            <person name="Vandepol N."/>
            <person name="Liber J."/>
            <person name="Desiro A."/>
            <person name="Na H."/>
            <person name="Kennedy M."/>
            <person name="Barry K."/>
            <person name="Grigoriev I.V."/>
            <person name="Miller A.N."/>
            <person name="O'Donnell K."/>
            <person name="Stajich J.E."/>
            <person name="Bonito G."/>
        </authorList>
    </citation>
    <scope>NUCLEOTIDE SEQUENCE</scope>
    <source>
        <strain evidence="3">MES-2147</strain>
    </source>
</reference>
<dbReference type="InterPro" id="IPR013087">
    <property type="entry name" value="Znf_C2H2_type"/>
</dbReference>
<feature type="domain" description="C2H2-type" evidence="2">
    <location>
        <begin position="18"/>
        <end position="46"/>
    </location>
</feature>
<dbReference type="Gene3D" id="3.30.160.60">
    <property type="entry name" value="Classic Zinc Finger"/>
    <property type="match status" value="1"/>
</dbReference>
<feature type="non-terminal residue" evidence="3">
    <location>
        <position position="208"/>
    </location>
</feature>
<dbReference type="GO" id="GO:0008270">
    <property type="term" value="F:zinc ion binding"/>
    <property type="evidence" value="ECO:0007669"/>
    <property type="project" value="UniProtKB-KW"/>
</dbReference>
<keyword evidence="1" id="KW-0479">Metal-binding</keyword>
<dbReference type="PROSITE" id="PS00028">
    <property type="entry name" value="ZINC_FINGER_C2H2_1"/>
    <property type="match status" value="1"/>
</dbReference>
<protein>
    <recommendedName>
        <fullName evidence="2">C2H2-type domain-containing protein</fullName>
    </recommendedName>
</protein>
<keyword evidence="4" id="KW-1185">Reference proteome</keyword>
<comment type="caution">
    <text evidence="3">The sequence shown here is derived from an EMBL/GenBank/DDBJ whole genome shotgun (WGS) entry which is preliminary data.</text>
</comment>
<dbReference type="PROSITE" id="PS50157">
    <property type="entry name" value="ZINC_FINGER_C2H2_2"/>
    <property type="match status" value="1"/>
</dbReference>
<evidence type="ECO:0000313" key="3">
    <source>
        <dbReference type="EMBL" id="KAF9918690.1"/>
    </source>
</evidence>
<dbReference type="Proteomes" id="UP000749646">
    <property type="component" value="Unassembled WGS sequence"/>
</dbReference>
<evidence type="ECO:0000313" key="4">
    <source>
        <dbReference type="Proteomes" id="UP000749646"/>
    </source>
</evidence>
<dbReference type="AlphaFoldDB" id="A0A9P6IHQ5"/>
<name>A0A9P6IHQ5_9FUNG</name>